<dbReference type="PANTHER" id="PTHR30619:SF1">
    <property type="entry name" value="RECOMBINATION PROTEIN 2"/>
    <property type="match status" value="1"/>
</dbReference>
<dbReference type="Proteomes" id="UP001272515">
    <property type="component" value="Unassembled WGS sequence"/>
</dbReference>
<protein>
    <submittedName>
        <fullName evidence="3">MBL fold metallo-hydrolase</fullName>
    </submittedName>
</protein>
<dbReference type="Pfam" id="PF00753">
    <property type="entry name" value="Lactamase_B"/>
    <property type="match status" value="1"/>
</dbReference>
<name>A0ABU3Z859_9FIRM</name>
<evidence type="ECO:0000256" key="1">
    <source>
        <dbReference type="SAM" id="SignalP"/>
    </source>
</evidence>
<dbReference type="InterPro" id="IPR036866">
    <property type="entry name" value="RibonucZ/Hydroxyglut_hydro"/>
</dbReference>
<dbReference type="InterPro" id="IPR035681">
    <property type="entry name" value="ComA-like_MBL"/>
</dbReference>
<gene>
    <name evidence="3" type="ORF">RVY80_03440</name>
</gene>
<proteinExistence type="predicted"/>
<dbReference type="RefSeq" id="WP_317329688.1">
    <property type="nucleotide sequence ID" value="NZ_JAWJZA010000001.1"/>
</dbReference>
<evidence type="ECO:0000259" key="2">
    <source>
        <dbReference type="SMART" id="SM00849"/>
    </source>
</evidence>
<dbReference type="SMART" id="SM00849">
    <property type="entry name" value="Lactamase_B"/>
    <property type="match status" value="1"/>
</dbReference>
<dbReference type="InterPro" id="IPR001279">
    <property type="entry name" value="Metallo-B-lactamas"/>
</dbReference>
<dbReference type="PROSITE" id="PS51257">
    <property type="entry name" value="PROKAR_LIPOPROTEIN"/>
    <property type="match status" value="1"/>
</dbReference>
<dbReference type="InterPro" id="IPR052159">
    <property type="entry name" value="Competence_DNA_uptake"/>
</dbReference>
<dbReference type="Gene3D" id="3.60.15.10">
    <property type="entry name" value="Ribonuclease Z/Hydroxyacylglutathione hydrolase-like"/>
    <property type="match status" value="1"/>
</dbReference>
<keyword evidence="1" id="KW-0732">Signal</keyword>
<evidence type="ECO:0000313" key="4">
    <source>
        <dbReference type="Proteomes" id="UP001272515"/>
    </source>
</evidence>
<dbReference type="PANTHER" id="PTHR30619">
    <property type="entry name" value="DNA INTERNALIZATION/COMPETENCE PROTEIN COMEC/REC2"/>
    <property type="match status" value="1"/>
</dbReference>
<keyword evidence="4" id="KW-1185">Reference proteome</keyword>
<comment type="caution">
    <text evidence="3">The sequence shown here is derived from an EMBL/GenBank/DDBJ whole genome shotgun (WGS) entry which is preliminary data.</text>
</comment>
<reference evidence="3 4" key="1">
    <citation type="submission" date="2023-10" db="EMBL/GenBank/DDBJ databases">
        <title>Veillonella sp. nov., isolated from a pig farm feces dump.</title>
        <authorList>
            <person name="Chang Y.-H."/>
        </authorList>
    </citation>
    <scope>NUCLEOTIDE SEQUENCE [LARGE SCALE GENOMIC DNA]</scope>
    <source>
        <strain evidence="3 4">YH-vei2233</strain>
    </source>
</reference>
<organism evidence="3 4">
    <name type="scientific">Veillonella absiana</name>
    <dbReference type="NCBI Taxonomy" id="3079305"/>
    <lineage>
        <taxon>Bacteria</taxon>
        <taxon>Bacillati</taxon>
        <taxon>Bacillota</taxon>
        <taxon>Negativicutes</taxon>
        <taxon>Veillonellales</taxon>
        <taxon>Veillonellaceae</taxon>
        <taxon>Veillonella</taxon>
    </lineage>
</organism>
<sequence>MKSIQKIITYCLCLLVFVLSLAGCNNESAANIILDQATSVLNVTNGAAESSVNDQERDDYPNEAKGTVHVYALNIGQGDAFLVKVGNEYSLIDTGDVAHRPNIVAQLQQLGVKKFKNIIITHGHEDHIGGFLAIAKNFEIENVYDNGIITKTTVENSYRRIIEKNHIRHHSLHKGDVVDFGSNSTFIVYAPWEDVIKDSKGKPDLNNNSIVGKFKFGKFSMLFTGDAEKIEEARLVKEQNSKLFARVLKVAHHGSDHSSPTKFIRSVRPEIGVISVGLHNSYNHPGDKTLTRLQQEKVSIYRTDTMGIVHISTDGKTWQVETER</sequence>
<dbReference type="SUPFAM" id="SSF56281">
    <property type="entry name" value="Metallo-hydrolase/oxidoreductase"/>
    <property type="match status" value="1"/>
</dbReference>
<evidence type="ECO:0000313" key="3">
    <source>
        <dbReference type="EMBL" id="MDV5087901.1"/>
    </source>
</evidence>
<dbReference type="EMBL" id="JAWJZB010000003">
    <property type="protein sequence ID" value="MDV5087901.1"/>
    <property type="molecule type" value="Genomic_DNA"/>
</dbReference>
<accession>A0ABU3Z859</accession>
<feature type="domain" description="Metallo-beta-lactamase" evidence="2">
    <location>
        <begin position="77"/>
        <end position="278"/>
    </location>
</feature>
<dbReference type="CDD" id="cd07731">
    <property type="entry name" value="ComA-like_MBL-fold"/>
    <property type="match status" value="1"/>
</dbReference>
<feature type="chain" id="PRO_5046196626" evidence="1">
    <location>
        <begin position="30"/>
        <end position="324"/>
    </location>
</feature>
<feature type="signal peptide" evidence="1">
    <location>
        <begin position="1"/>
        <end position="29"/>
    </location>
</feature>